<feature type="region of interest" description="Disordered" evidence="1">
    <location>
        <begin position="198"/>
        <end position="300"/>
    </location>
</feature>
<dbReference type="Proteomes" id="UP000310421">
    <property type="component" value="Unassembled WGS sequence"/>
</dbReference>
<feature type="region of interest" description="Disordered" evidence="1">
    <location>
        <begin position="19"/>
        <end position="42"/>
    </location>
</feature>
<evidence type="ECO:0000313" key="4">
    <source>
        <dbReference type="Proteomes" id="UP000310421"/>
    </source>
</evidence>
<dbReference type="PANTHER" id="PTHR28232:SF1">
    <property type="entry name" value="TRANSCRIPTIONAL REGULATORY PROTEIN RXT2"/>
    <property type="match status" value="1"/>
</dbReference>
<evidence type="ECO:0000259" key="2">
    <source>
        <dbReference type="Pfam" id="PF08595"/>
    </source>
</evidence>
<feature type="region of interest" description="Disordered" evidence="1">
    <location>
        <begin position="84"/>
        <end position="108"/>
    </location>
</feature>
<gene>
    <name evidence="3" type="ORF">D6D20_09493</name>
</gene>
<dbReference type="GO" id="GO:0033698">
    <property type="term" value="C:Rpd3L complex"/>
    <property type="evidence" value="ECO:0007669"/>
    <property type="project" value="TreeGrafter"/>
</dbReference>
<dbReference type="GO" id="GO:0005829">
    <property type="term" value="C:cytosol"/>
    <property type="evidence" value="ECO:0007669"/>
    <property type="project" value="TreeGrafter"/>
</dbReference>
<dbReference type="InterPro" id="IPR013904">
    <property type="entry name" value="RXT2_N"/>
</dbReference>
<name>A0A4S8YX31_AURPU</name>
<comment type="caution">
    <text evidence="3">The sequence shown here is derived from an EMBL/GenBank/DDBJ whole genome shotgun (WGS) entry which is preliminary data.</text>
</comment>
<dbReference type="PANTHER" id="PTHR28232">
    <property type="entry name" value="TRANSCRIPTIONAL REGULATORY PROTEIN RXT2"/>
    <property type="match status" value="1"/>
</dbReference>
<feature type="compositionally biased region" description="Acidic residues" evidence="1">
    <location>
        <begin position="85"/>
        <end position="107"/>
    </location>
</feature>
<feature type="compositionally biased region" description="Low complexity" evidence="1">
    <location>
        <begin position="286"/>
        <end position="298"/>
    </location>
</feature>
<dbReference type="Pfam" id="PF08595">
    <property type="entry name" value="RXT2_N"/>
    <property type="match status" value="1"/>
</dbReference>
<feature type="compositionally biased region" description="Polar residues" evidence="1">
    <location>
        <begin position="268"/>
        <end position="280"/>
    </location>
</feature>
<evidence type="ECO:0000313" key="3">
    <source>
        <dbReference type="EMBL" id="THW55425.1"/>
    </source>
</evidence>
<organism evidence="3 4">
    <name type="scientific">Aureobasidium pullulans</name>
    <name type="common">Black yeast</name>
    <name type="synonym">Pullularia pullulans</name>
    <dbReference type="NCBI Taxonomy" id="5580"/>
    <lineage>
        <taxon>Eukaryota</taxon>
        <taxon>Fungi</taxon>
        <taxon>Dikarya</taxon>
        <taxon>Ascomycota</taxon>
        <taxon>Pezizomycotina</taxon>
        <taxon>Dothideomycetes</taxon>
        <taxon>Dothideomycetidae</taxon>
        <taxon>Dothideales</taxon>
        <taxon>Saccotheciaceae</taxon>
        <taxon>Aureobasidium</taxon>
    </lineage>
</organism>
<evidence type="ECO:0000256" key="1">
    <source>
        <dbReference type="SAM" id="MobiDB-lite"/>
    </source>
</evidence>
<accession>A0A4S8YX31</accession>
<dbReference type="EMBL" id="QZAN01000191">
    <property type="protein sequence ID" value="THW55425.1"/>
    <property type="molecule type" value="Genomic_DNA"/>
</dbReference>
<feature type="compositionally biased region" description="Basic residues" evidence="1">
    <location>
        <begin position="407"/>
        <end position="416"/>
    </location>
</feature>
<dbReference type="InterPro" id="IPR039602">
    <property type="entry name" value="Rxt2"/>
</dbReference>
<sequence>MAAQQTIIAETIRGMKLAMRRRDTDSDSDTTITQPTNRGNKLKRNARHVREGRLDTTHGRSYKKRVDYAGYDRYILNENPLRFDDDGDLIDDDEYDNEDEDNPDQEDNPWAATKLEELLAPLTSAADLAEHPSLSVPFLSRPISEMAENARQAMHREKQTLTHIKQLLLRLRGDDHWIPVGKLESEHDMMLLDPSAAPVEDSMSTTMPPETHAIDHYRPDPTTQTQTQTQTQADPSQQNGTQPDGLNLQNPSNTLPSPDASPEGLTQHAMTTRRQARTSPTPDPNFPSSSPAPSSLPSIHGFFHVPDSALPDRDYGLPATEADDTRRLLLLYCQKQEQVVRESEQMLEGLLKADRMRKDVWRWCKTEGHAGEMSDGEDWYDMDEWNLSAPLQKGKEEEEVEDEGRVKGRRRRGAQH</sequence>
<feature type="domain" description="Transcriptional regulatory protein RXT2 N-terminal" evidence="2">
    <location>
        <begin position="36"/>
        <end position="174"/>
    </location>
</feature>
<reference evidence="3 4" key="1">
    <citation type="submission" date="2018-10" db="EMBL/GenBank/DDBJ databases">
        <title>Fifty Aureobasidium pullulans genomes reveal a recombining polyextremotolerant generalist.</title>
        <authorList>
            <person name="Gostincar C."/>
            <person name="Turk M."/>
            <person name="Zajc J."/>
            <person name="Gunde-Cimerman N."/>
        </authorList>
    </citation>
    <scope>NUCLEOTIDE SEQUENCE [LARGE SCALE GENOMIC DNA]</scope>
    <source>
        <strain evidence="3 4">EXF-10751</strain>
    </source>
</reference>
<feature type="region of interest" description="Disordered" evidence="1">
    <location>
        <begin position="390"/>
        <end position="416"/>
    </location>
</feature>
<protein>
    <recommendedName>
        <fullName evidence="2">Transcriptional regulatory protein RXT2 N-terminal domain-containing protein</fullName>
    </recommendedName>
</protein>
<feature type="compositionally biased region" description="Polar residues" evidence="1">
    <location>
        <begin position="233"/>
        <end position="256"/>
    </location>
</feature>
<feature type="compositionally biased region" description="Low complexity" evidence="1">
    <location>
        <begin position="222"/>
        <end position="232"/>
    </location>
</feature>
<proteinExistence type="predicted"/>
<dbReference type="AlphaFoldDB" id="A0A4S8YX31"/>